<evidence type="ECO:0000313" key="3">
    <source>
        <dbReference type="Proteomes" id="UP000237846"/>
    </source>
</evidence>
<dbReference type="RefSeq" id="WP_106238696.1">
    <property type="nucleotide sequence ID" value="NZ_PVZC01000001.1"/>
</dbReference>
<dbReference type="InterPro" id="IPR000073">
    <property type="entry name" value="AB_hydrolase_1"/>
</dbReference>
<protein>
    <submittedName>
        <fullName evidence="2">Alpha/beta hydrolase family protein</fullName>
    </submittedName>
</protein>
<dbReference type="InterPro" id="IPR029058">
    <property type="entry name" value="AB_hydrolase_fold"/>
</dbReference>
<evidence type="ECO:0000313" key="2">
    <source>
        <dbReference type="EMBL" id="PRY01998.1"/>
    </source>
</evidence>
<keyword evidence="3" id="KW-1185">Reference proteome</keyword>
<dbReference type="AlphaFoldDB" id="A0A2T0QDL7"/>
<reference evidence="2 3" key="1">
    <citation type="submission" date="2018-03" db="EMBL/GenBank/DDBJ databases">
        <title>Genomic Encyclopedia of Archaeal and Bacterial Type Strains, Phase II (KMG-II): from individual species to whole genera.</title>
        <authorList>
            <person name="Goeker M."/>
        </authorList>
    </citation>
    <scope>NUCLEOTIDE SEQUENCE [LARGE SCALE GENOMIC DNA]</scope>
    <source>
        <strain evidence="2 3">DSM 45601</strain>
    </source>
</reference>
<dbReference type="Proteomes" id="UP000237846">
    <property type="component" value="Unassembled WGS sequence"/>
</dbReference>
<dbReference type="Pfam" id="PF12697">
    <property type="entry name" value="Abhydrolase_6"/>
    <property type="match status" value="1"/>
</dbReference>
<dbReference type="EMBL" id="PVZC01000001">
    <property type="protein sequence ID" value="PRY01998.1"/>
    <property type="molecule type" value="Genomic_DNA"/>
</dbReference>
<feature type="domain" description="AB hydrolase-1" evidence="1">
    <location>
        <begin position="6"/>
        <end position="224"/>
    </location>
</feature>
<dbReference type="GO" id="GO:0016787">
    <property type="term" value="F:hydrolase activity"/>
    <property type="evidence" value="ECO:0007669"/>
    <property type="project" value="UniProtKB-KW"/>
</dbReference>
<dbReference type="SUPFAM" id="SSF53474">
    <property type="entry name" value="alpha/beta-Hydrolases"/>
    <property type="match status" value="1"/>
</dbReference>
<organism evidence="2 3">
    <name type="scientific">Allonocardiopsis opalescens</name>
    <dbReference type="NCBI Taxonomy" id="1144618"/>
    <lineage>
        <taxon>Bacteria</taxon>
        <taxon>Bacillati</taxon>
        <taxon>Actinomycetota</taxon>
        <taxon>Actinomycetes</taxon>
        <taxon>Streptosporangiales</taxon>
        <taxon>Allonocardiopsis</taxon>
    </lineage>
</organism>
<accession>A0A2T0QDL7</accession>
<keyword evidence="2" id="KW-0378">Hydrolase</keyword>
<dbReference type="OrthoDB" id="9773549at2"/>
<comment type="caution">
    <text evidence="2">The sequence shown here is derived from an EMBL/GenBank/DDBJ whole genome shotgun (WGS) entry which is preliminary data.</text>
</comment>
<dbReference type="Gene3D" id="3.40.50.1820">
    <property type="entry name" value="alpha/beta hydrolase"/>
    <property type="match status" value="1"/>
</dbReference>
<evidence type="ECO:0000259" key="1">
    <source>
        <dbReference type="Pfam" id="PF12697"/>
    </source>
</evidence>
<dbReference type="InterPro" id="IPR052897">
    <property type="entry name" value="Sec-Metab_Biosynth_Hydrolase"/>
</dbReference>
<dbReference type="PANTHER" id="PTHR37017">
    <property type="entry name" value="AB HYDROLASE-1 DOMAIN-CONTAINING PROTEIN-RELATED"/>
    <property type="match status" value="1"/>
</dbReference>
<sequence length="241" mass="25507">MAVFAVVHGGGGSAWEWHLVAADLAGRGHDVVAVDLPVEDPGAGLSEFAGTVADALGARARRRDRAGAELVVVGHSLGAFTAALLCGRVEADLLVLVAGMVPAPGEAAQEWWEASGYQAYLREHGAAAEAASGSEAEVFTHDVPPGLAAEALRRSRDQSARSMEEPWGLVAWPPVPTRALLCRDDRFFPAEFMRRLVRERLGIAADEMGGGHMPMLARPAELAERLDGYARSLAGPARVRT</sequence>
<gene>
    <name evidence="2" type="ORF">CLV72_101596</name>
</gene>
<name>A0A2T0QDL7_9ACTN</name>
<dbReference type="PANTHER" id="PTHR37017:SF11">
    <property type="entry name" value="ESTERASE_LIPASE_THIOESTERASE DOMAIN-CONTAINING PROTEIN"/>
    <property type="match status" value="1"/>
</dbReference>
<proteinExistence type="predicted"/>